<organism evidence="6 7">
    <name type="scientific">Extremus antarcticus</name>
    <dbReference type="NCBI Taxonomy" id="702011"/>
    <lineage>
        <taxon>Eukaryota</taxon>
        <taxon>Fungi</taxon>
        <taxon>Dikarya</taxon>
        <taxon>Ascomycota</taxon>
        <taxon>Pezizomycotina</taxon>
        <taxon>Dothideomycetes</taxon>
        <taxon>Dothideomycetidae</taxon>
        <taxon>Mycosphaerellales</taxon>
        <taxon>Extremaceae</taxon>
        <taxon>Extremus</taxon>
    </lineage>
</organism>
<dbReference type="SUPFAM" id="SSF52080">
    <property type="entry name" value="Ribosomal proteins L15p and L18e"/>
    <property type="match status" value="1"/>
</dbReference>
<feature type="domain" description="Large ribosomal subunit protein uL15/eL18" evidence="5">
    <location>
        <begin position="108"/>
        <end position="185"/>
    </location>
</feature>
<dbReference type="InterPro" id="IPR021131">
    <property type="entry name" value="Ribosomal_uL15/eL18"/>
</dbReference>
<dbReference type="HAMAP" id="MF_01341">
    <property type="entry name" value="Ribosomal_uL15"/>
    <property type="match status" value="1"/>
</dbReference>
<evidence type="ECO:0000256" key="3">
    <source>
        <dbReference type="ARBA" id="ARBA00023274"/>
    </source>
</evidence>
<dbReference type="PANTHER" id="PTHR12934">
    <property type="entry name" value="50S RIBOSOMAL PROTEIN L15"/>
    <property type="match status" value="1"/>
</dbReference>
<dbReference type="FunFam" id="3.100.10.10:FF:000011">
    <property type="entry name" value="50S ribosomal subunit protein L15"/>
    <property type="match status" value="1"/>
</dbReference>
<dbReference type="InterPro" id="IPR005749">
    <property type="entry name" value="Ribosomal_uL15_bac-type"/>
</dbReference>
<dbReference type="Gene3D" id="3.100.10.10">
    <property type="match status" value="1"/>
</dbReference>
<comment type="similarity">
    <text evidence="1">Belongs to the universal ribosomal protein uL15 family.</text>
</comment>
<protein>
    <submittedName>
        <fullName evidence="6">YmL10</fullName>
    </submittedName>
</protein>
<name>A0AAJ0DF03_9PEZI</name>
<comment type="caution">
    <text evidence="6">The sequence shown here is derived from an EMBL/GenBank/DDBJ whole genome shotgun (WGS) entry which is preliminary data.</text>
</comment>
<accession>A0AAJ0DF03</accession>
<dbReference type="AlphaFoldDB" id="A0AAJ0DF03"/>
<dbReference type="GO" id="GO:0005762">
    <property type="term" value="C:mitochondrial large ribosomal subunit"/>
    <property type="evidence" value="ECO:0007669"/>
    <property type="project" value="TreeGrafter"/>
</dbReference>
<evidence type="ECO:0000259" key="5">
    <source>
        <dbReference type="Pfam" id="PF00828"/>
    </source>
</evidence>
<gene>
    <name evidence="6" type="primary">MRPL10</name>
    <name evidence="6" type="ORF">LTR09_009936</name>
</gene>
<feature type="compositionally biased region" description="Polar residues" evidence="4">
    <location>
        <begin position="295"/>
        <end position="304"/>
    </location>
</feature>
<dbReference type="GO" id="GO:0003735">
    <property type="term" value="F:structural constituent of ribosome"/>
    <property type="evidence" value="ECO:0007669"/>
    <property type="project" value="InterPro"/>
</dbReference>
<dbReference type="Pfam" id="PF00828">
    <property type="entry name" value="Ribosomal_L27A"/>
    <property type="match status" value="1"/>
</dbReference>
<dbReference type="GO" id="GO:0006412">
    <property type="term" value="P:translation"/>
    <property type="evidence" value="ECO:0007669"/>
    <property type="project" value="InterPro"/>
</dbReference>
<dbReference type="Proteomes" id="UP001271007">
    <property type="component" value="Unassembled WGS sequence"/>
</dbReference>
<sequence length="304" mass="33576">MPPRPTLLALPTRPSVAYQPLAPFLYPQPSRSASILTSLSDNNGAYNKKIRRGRGPSSGKGKTSGRGHKGQGQHGKVPFGFNGGQTSESIVHGERGFDNSMFKAELSPVNLNKIQYWVDQGRLNPGEPITLRELAKSRCIHGVKKDGVKLLARGAEEITTAVHLVVSRASASAIAAVEKAGGTVTTRYYSPFSIQKIRQGLMHPYHSLQSRITFPETVTADAVPEPEEFVHNKGGYRFRLPDPVSRKSLEYYRDEAKRGYLSYVVGKKEGPSLFFRVPQEGKQKYVKRKAGGQGSRQSVENRLW</sequence>
<dbReference type="PANTHER" id="PTHR12934:SF11">
    <property type="entry name" value="LARGE RIBOSOMAL SUBUNIT PROTEIN UL15M"/>
    <property type="match status" value="1"/>
</dbReference>
<proteinExistence type="inferred from homology"/>
<feature type="region of interest" description="Disordered" evidence="4">
    <location>
        <begin position="285"/>
        <end position="304"/>
    </location>
</feature>
<evidence type="ECO:0000256" key="4">
    <source>
        <dbReference type="SAM" id="MobiDB-lite"/>
    </source>
</evidence>
<dbReference type="InterPro" id="IPR030878">
    <property type="entry name" value="Ribosomal_uL15"/>
</dbReference>
<keyword evidence="2" id="KW-0689">Ribosomal protein</keyword>
<dbReference type="NCBIfam" id="TIGR01071">
    <property type="entry name" value="rplO_bact"/>
    <property type="match status" value="1"/>
</dbReference>
<evidence type="ECO:0000313" key="6">
    <source>
        <dbReference type="EMBL" id="KAK3048824.1"/>
    </source>
</evidence>
<keyword evidence="7" id="KW-1185">Reference proteome</keyword>
<dbReference type="InterPro" id="IPR036227">
    <property type="entry name" value="Ribosomal_uL15/eL18_sf"/>
</dbReference>
<evidence type="ECO:0000256" key="1">
    <source>
        <dbReference type="ARBA" id="ARBA00007320"/>
    </source>
</evidence>
<keyword evidence="3" id="KW-0687">Ribonucleoprotein</keyword>
<reference evidence="6" key="1">
    <citation type="submission" date="2023-04" db="EMBL/GenBank/DDBJ databases">
        <title>Black Yeasts Isolated from many extreme environments.</title>
        <authorList>
            <person name="Coleine C."/>
            <person name="Stajich J.E."/>
            <person name="Selbmann L."/>
        </authorList>
    </citation>
    <scope>NUCLEOTIDE SEQUENCE</scope>
    <source>
        <strain evidence="6">CCFEE 5312</strain>
    </source>
</reference>
<feature type="compositionally biased region" description="Polar residues" evidence="4">
    <location>
        <begin position="36"/>
        <end position="45"/>
    </location>
</feature>
<feature type="region of interest" description="Disordered" evidence="4">
    <location>
        <begin position="36"/>
        <end position="83"/>
    </location>
</feature>
<dbReference type="EMBL" id="JAWDJX010000045">
    <property type="protein sequence ID" value="KAK3048824.1"/>
    <property type="molecule type" value="Genomic_DNA"/>
</dbReference>
<evidence type="ECO:0000313" key="7">
    <source>
        <dbReference type="Proteomes" id="UP001271007"/>
    </source>
</evidence>
<evidence type="ECO:0000256" key="2">
    <source>
        <dbReference type="ARBA" id="ARBA00022980"/>
    </source>
</evidence>